<keyword evidence="1" id="KW-0812">Transmembrane</keyword>
<feature type="transmembrane region" description="Helical" evidence="1">
    <location>
        <begin position="41"/>
        <end position="68"/>
    </location>
</feature>
<proteinExistence type="predicted"/>
<gene>
    <name evidence="2" type="ORF">W7K_02870</name>
</gene>
<keyword evidence="1" id="KW-1133">Transmembrane helix</keyword>
<evidence type="ECO:0000256" key="1">
    <source>
        <dbReference type="SAM" id="Phobius"/>
    </source>
</evidence>
<dbReference type="EMBL" id="AJLO02000007">
    <property type="protein sequence ID" value="KOF00668.1"/>
    <property type="molecule type" value="Genomic_DNA"/>
</dbReference>
<dbReference type="Proteomes" id="UP000036890">
    <property type="component" value="Unassembled WGS sequence"/>
</dbReference>
<evidence type="ECO:0000313" key="3">
    <source>
        <dbReference type="Proteomes" id="UP000036890"/>
    </source>
</evidence>
<dbReference type="AlphaFoldDB" id="A0A0L8AE58"/>
<organism evidence="2 3">
    <name type="scientific">Stenotrophomonas geniculata N1</name>
    <dbReference type="NCBI Taxonomy" id="1167641"/>
    <lineage>
        <taxon>Bacteria</taxon>
        <taxon>Pseudomonadati</taxon>
        <taxon>Pseudomonadota</taxon>
        <taxon>Gammaproteobacteria</taxon>
        <taxon>Lysobacterales</taxon>
        <taxon>Lysobacteraceae</taxon>
        <taxon>Stenotrophomonas</taxon>
    </lineage>
</organism>
<feature type="transmembrane region" description="Helical" evidence="1">
    <location>
        <begin position="16"/>
        <end position="35"/>
    </location>
</feature>
<sequence length="69" mass="7564">MICGFFLFSTRGSGRLLTAILAMWTARVCITHLLIALPRPLLGHIVLLPVLATFLDALLRVLILASLVH</sequence>
<name>A0A0L8AE58_9GAMM</name>
<keyword evidence="1" id="KW-0472">Membrane</keyword>
<protein>
    <recommendedName>
        <fullName evidence="4">Transmembrane protein</fullName>
    </recommendedName>
</protein>
<evidence type="ECO:0008006" key="4">
    <source>
        <dbReference type="Google" id="ProtNLM"/>
    </source>
</evidence>
<comment type="caution">
    <text evidence="2">The sequence shown here is derived from an EMBL/GenBank/DDBJ whole genome shotgun (WGS) entry which is preliminary data.</text>
</comment>
<accession>A0A0L8AE58</accession>
<evidence type="ECO:0000313" key="2">
    <source>
        <dbReference type="EMBL" id="KOF00668.1"/>
    </source>
</evidence>
<reference evidence="2 3" key="1">
    <citation type="journal article" date="2012" name="J. Bacteriol.">
        <title>Genome sequence of a novel nicotine-degrading strain, Pseudomonas geniculata N1.</title>
        <authorList>
            <person name="Tang H."/>
            <person name="Yu H."/>
            <person name="Tai C."/>
            <person name="Huang K."/>
            <person name="Liu Y."/>
            <person name="Wang L."/>
            <person name="Yao Y."/>
            <person name="Wu G."/>
            <person name="Xu P."/>
        </authorList>
    </citation>
    <scope>NUCLEOTIDE SEQUENCE [LARGE SCALE GENOMIC DNA]</scope>
    <source>
        <strain evidence="2 3">N1</strain>
    </source>
</reference>